<dbReference type="Proteomes" id="UP000261600">
    <property type="component" value="Unplaced"/>
</dbReference>
<proteinExistence type="predicted"/>
<dbReference type="GO" id="GO:0070628">
    <property type="term" value="F:proteasome binding"/>
    <property type="evidence" value="ECO:0007669"/>
    <property type="project" value="InterPro"/>
</dbReference>
<dbReference type="AlphaFoldDB" id="A0A3Q3IM86"/>
<accession>A0A3Q3IM86</accession>
<reference evidence="1" key="2">
    <citation type="submission" date="2025-09" db="UniProtKB">
        <authorList>
            <consortium name="Ensembl"/>
        </authorList>
    </citation>
    <scope>IDENTIFICATION</scope>
</reference>
<reference evidence="1" key="1">
    <citation type="submission" date="2025-08" db="UniProtKB">
        <authorList>
            <consortium name="Ensembl"/>
        </authorList>
    </citation>
    <scope>IDENTIFICATION</scope>
</reference>
<dbReference type="Ensembl" id="ENSMALT00000004828.1">
    <property type="protein sequence ID" value="ENSMALP00000004719.1"/>
    <property type="gene ID" value="ENSMALG00000003428.1"/>
</dbReference>
<organism evidence="1 2">
    <name type="scientific">Monopterus albus</name>
    <name type="common">Swamp eel</name>
    <dbReference type="NCBI Taxonomy" id="43700"/>
    <lineage>
        <taxon>Eukaryota</taxon>
        <taxon>Metazoa</taxon>
        <taxon>Chordata</taxon>
        <taxon>Craniata</taxon>
        <taxon>Vertebrata</taxon>
        <taxon>Euteleostomi</taxon>
        <taxon>Actinopterygii</taxon>
        <taxon>Neopterygii</taxon>
        <taxon>Teleostei</taxon>
        <taxon>Neoteleostei</taxon>
        <taxon>Acanthomorphata</taxon>
        <taxon>Anabantaria</taxon>
        <taxon>Synbranchiformes</taxon>
        <taxon>Synbranchidae</taxon>
        <taxon>Monopterus</taxon>
    </lineage>
</organism>
<dbReference type="PANTHER" id="PTHR32170:SF3">
    <property type="entry name" value="PROTEASOME ACTIVATOR COMPLEX SUBUNIT 4"/>
    <property type="match status" value="1"/>
</dbReference>
<dbReference type="InterPro" id="IPR035309">
    <property type="entry name" value="PSME4"/>
</dbReference>
<name>A0A3Q3IM86_MONAL</name>
<dbReference type="GO" id="GO:0016504">
    <property type="term" value="F:peptidase activator activity"/>
    <property type="evidence" value="ECO:0007669"/>
    <property type="project" value="InterPro"/>
</dbReference>
<dbReference type="GO" id="GO:1990111">
    <property type="term" value="C:spermatoproteasome complex"/>
    <property type="evidence" value="ECO:0007669"/>
    <property type="project" value="TreeGrafter"/>
</dbReference>
<dbReference type="PANTHER" id="PTHR32170">
    <property type="entry name" value="PROTEASOME ACTIVATOR COMPLEX SUBUNIT 4"/>
    <property type="match status" value="1"/>
</dbReference>
<dbReference type="GO" id="GO:0010499">
    <property type="term" value="P:proteasomal ubiquitin-independent protein catabolic process"/>
    <property type="evidence" value="ECO:0007669"/>
    <property type="project" value="TreeGrafter"/>
</dbReference>
<dbReference type="GO" id="GO:0005634">
    <property type="term" value="C:nucleus"/>
    <property type="evidence" value="ECO:0007669"/>
    <property type="project" value="TreeGrafter"/>
</dbReference>
<evidence type="ECO:0000313" key="2">
    <source>
        <dbReference type="Proteomes" id="UP000261600"/>
    </source>
</evidence>
<protein>
    <submittedName>
        <fullName evidence="1">Uncharacterized protein</fullName>
    </submittedName>
</protein>
<sequence length="121" mass="13485">MAGTTLSGLLQCQFFPLDSNLQTQLQTGTVNLEILRPVLSVRLCVCADLVQCHAGVFGLSSCILSSPYDMTVTKTLCKFRCSHHDNWQEHQLLFQIFNLVCLLCLTKLLNTPKGGHFTLEI</sequence>
<dbReference type="STRING" id="43700.ENSMALP00000004719"/>
<evidence type="ECO:0000313" key="1">
    <source>
        <dbReference type="Ensembl" id="ENSMALP00000004719.1"/>
    </source>
</evidence>
<dbReference type="GO" id="GO:0005829">
    <property type="term" value="C:cytosol"/>
    <property type="evidence" value="ECO:0007669"/>
    <property type="project" value="TreeGrafter"/>
</dbReference>
<keyword evidence="2" id="KW-1185">Reference proteome</keyword>